<dbReference type="Gene3D" id="1.10.3460.10">
    <property type="entry name" value="Chlorophyll a/b binding protein domain"/>
    <property type="match status" value="1"/>
</dbReference>
<evidence type="ECO:0000313" key="3">
    <source>
        <dbReference type="Proteomes" id="UP000008141"/>
    </source>
</evidence>
<dbReference type="GO" id="GO:0009507">
    <property type="term" value="C:chloroplast"/>
    <property type="evidence" value="ECO:0007669"/>
    <property type="project" value="UniProtKB-SubCell"/>
</dbReference>
<dbReference type="InParanoid" id="E1ZL49"/>
<proteinExistence type="predicted"/>
<gene>
    <name evidence="2" type="ORF">CHLNCDRAFT_136822</name>
</gene>
<dbReference type="EMBL" id="GL433851">
    <property type="protein sequence ID" value="EFN53597.1"/>
    <property type="molecule type" value="Genomic_DNA"/>
</dbReference>
<feature type="transmembrane region" description="Helical" evidence="1">
    <location>
        <begin position="79"/>
        <end position="99"/>
    </location>
</feature>
<sequence length="207" mass="21954">MTSAGSEDEEAPLGREAFRTSSNLPAFTRRREHAIGRVAAVGFAASLVGELLAGIGPITQASSTEAGYLHYETGISYKWLYLALAALTGWGLLGAVLPGSPTYDPQNLRDADKRAVVVVNPLKNPRKFLVQNEVLVGRIAMAGFAGACVLEYLWGGEAPLAHLGLIQPGTQLTSAPWWVGGLVLLFLANGLGLFSALGDRSRDDDAY</sequence>
<dbReference type="GeneID" id="17352931"/>
<feature type="transmembrane region" description="Helical" evidence="1">
    <location>
        <begin position="135"/>
        <end position="155"/>
    </location>
</feature>
<dbReference type="Proteomes" id="UP000008141">
    <property type="component" value="Unassembled WGS sequence"/>
</dbReference>
<keyword evidence="1" id="KW-1133">Transmembrane helix</keyword>
<protein>
    <submittedName>
        <fullName evidence="2">Uncharacterized protein</fullName>
    </submittedName>
</protein>
<accession>E1ZL49</accession>
<evidence type="ECO:0000256" key="1">
    <source>
        <dbReference type="SAM" id="Phobius"/>
    </source>
</evidence>
<name>E1ZL49_CHLVA</name>
<dbReference type="STRING" id="554065.E1ZL49"/>
<dbReference type="OrthoDB" id="48883at2759"/>
<feature type="transmembrane region" description="Helical" evidence="1">
    <location>
        <begin position="175"/>
        <end position="197"/>
    </location>
</feature>
<keyword evidence="3" id="KW-1185">Reference proteome</keyword>
<dbReference type="AlphaFoldDB" id="E1ZL49"/>
<dbReference type="KEGG" id="cvr:CHLNCDRAFT_136822"/>
<evidence type="ECO:0000313" key="2">
    <source>
        <dbReference type="EMBL" id="EFN53597.1"/>
    </source>
</evidence>
<organism evidence="3">
    <name type="scientific">Chlorella variabilis</name>
    <name type="common">Green alga</name>
    <dbReference type="NCBI Taxonomy" id="554065"/>
    <lineage>
        <taxon>Eukaryota</taxon>
        <taxon>Viridiplantae</taxon>
        <taxon>Chlorophyta</taxon>
        <taxon>core chlorophytes</taxon>
        <taxon>Trebouxiophyceae</taxon>
        <taxon>Chlorellales</taxon>
        <taxon>Chlorellaceae</taxon>
        <taxon>Chlorella clade</taxon>
        <taxon>Chlorella</taxon>
    </lineage>
</organism>
<dbReference type="RefSeq" id="XP_005845699.1">
    <property type="nucleotide sequence ID" value="XM_005845637.1"/>
</dbReference>
<feature type="transmembrane region" description="Helical" evidence="1">
    <location>
        <begin position="38"/>
        <end position="59"/>
    </location>
</feature>
<keyword evidence="1" id="KW-0812">Transmembrane</keyword>
<reference evidence="2 3" key="1">
    <citation type="journal article" date="2010" name="Plant Cell">
        <title>The Chlorella variabilis NC64A genome reveals adaptation to photosymbiosis, coevolution with viruses, and cryptic sex.</title>
        <authorList>
            <person name="Blanc G."/>
            <person name="Duncan G."/>
            <person name="Agarkova I."/>
            <person name="Borodovsky M."/>
            <person name="Gurnon J."/>
            <person name="Kuo A."/>
            <person name="Lindquist E."/>
            <person name="Lucas S."/>
            <person name="Pangilinan J."/>
            <person name="Polle J."/>
            <person name="Salamov A."/>
            <person name="Terry A."/>
            <person name="Yamada T."/>
            <person name="Dunigan D.D."/>
            <person name="Grigoriev I.V."/>
            <person name="Claverie J.M."/>
            <person name="Van Etten J.L."/>
        </authorList>
    </citation>
    <scope>NUCLEOTIDE SEQUENCE [LARGE SCALE GENOMIC DNA]</scope>
    <source>
        <strain evidence="2 3">NC64A</strain>
    </source>
</reference>
<dbReference type="SUPFAM" id="SSF103511">
    <property type="entry name" value="Chlorophyll a-b binding protein"/>
    <property type="match status" value="1"/>
</dbReference>
<keyword evidence="1" id="KW-0472">Membrane</keyword>